<reference evidence="2" key="5">
    <citation type="journal article" date="2021" name="G3 (Bethesda)">
        <title>Aegilops tauschii genome assembly Aet v5.0 features greater sequence contiguity and improved annotation.</title>
        <authorList>
            <person name="Wang L."/>
            <person name="Zhu T."/>
            <person name="Rodriguez J.C."/>
            <person name="Deal K.R."/>
            <person name="Dubcovsky J."/>
            <person name="McGuire P.E."/>
            <person name="Lux T."/>
            <person name="Spannagl M."/>
            <person name="Mayer K.F.X."/>
            <person name="Baldrich P."/>
            <person name="Meyers B.C."/>
            <person name="Huo N."/>
            <person name="Gu Y.Q."/>
            <person name="Zhou H."/>
            <person name="Devos K.M."/>
            <person name="Bennetzen J.L."/>
            <person name="Unver T."/>
            <person name="Budak H."/>
            <person name="Gulick P.J."/>
            <person name="Galiba G."/>
            <person name="Kalapos B."/>
            <person name="Nelson D.R."/>
            <person name="Li P."/>
            <person name="You F.M."/>
            <person name="Luo M.C."/>
            <person name="Dvorak J."/>
        </authorList>
    </citation>
    <scope>NUCLEOTIDE SEQUENCE [LARGE SCALE GENOMIC DNA]</scope>
    <source>
        <strain evidence="2">cv. AL8/78</strain>
    </source>
</reference>
<name>A0A453H7Y1_AEGTS</name>
<accession>A0A453H7Y1</accession>
<feature type="compositionally biased region" description="Basic and acidic residues" evidence="1">
    <location>
        <begin position="15"/>
        <end position="33"/>
    </location>
</feature>
<dbReference type="AlphaFoldDB" id="A0A453H7Y1"/>
<reference evidence="3" key="1">
    <citation type="journal article" date="2014" name="Science">
        <title>Ancient hybridizations among the ancestral genomes of bread wheat.</title>
        <authorList>
            <consortium name="International Wheat Genome Sequencing Consortium,"/>
            <person name="Marcussen T."/>
            <person name="Sandve S.R."/>
            <person name="Heier L."/>
            <person name="Spannagl M."/>
            <person name="Pfeifer M."/>
            <person name="Jakobsen K.S."/>
            <person name="Wulff B.B."/>
            <person name="Steuernagel B."/>
            <person name="Mayer K.F."/>
            <person name="Olsen O.A."/>
        </authorList>
    </citation>
    <scope>NUCLEOTIDE SEQUENCE [LARGE SCALE GENOMIC DNA]</scope>
    <source>
        <strain evidence="3">cv. AL8/78</strain>
    </source>
</reference>
<evidence type="ECO:0000256" key="1">
    <source>
        <dbReference type="SAM" id="MobiDB-lite"/>
    </source>
</evidence>
<protein>
    <submittedName>
        <fullName evidence="2">Uncharacterized protein</fullName>
    </submittedName>
</protein>
<organism evidence="2 3">
    <name type="scientific">Aegilops tauschii subsp. strangulata</name>
    <name type="common">Goatgrass</name>
    <dbReference type="NCBI Taxonomy" id="200361"/>
    <lineage>
        <taxon>Eukaryota</taxon>
        <taxon>Viridiplantae</taxon>
        <taxon>Streptophyta</taxon>
        <taxon>Embryophyta</taxon>
        <taxon>Tracheophyta</taxon>
        <taxon>Spermatophyta</taxon>
        <taxon>Magnoliopsida</taxon>
        <taxon>Liliopsida</taxon>
        <taxon>Poales</taxon>
        <taxon>Poaceae</taxon>
        <taxon>BOP clade</taxon>
        <taxon>Pooideae</taxon>
        <taxon>Triticodae</taxon>
        <taxon>Triticeae</taxon>
        <taxon>Triticinae</taxon>
        <taxon>Aegilops</taxon>
    </lineage>
</organism>
<reference evidence="2" key="4">
    <citation type="submission" date="2019-03" db="UniProtKB">
        <authorList>
            <consortium name="EnsemblPlants"/>
        </authorList>
    </citation>
    <scope>IDENTIFICATION</scope>
</reference>
<reference evidence="3" key="2">
    <citation type="journal article" date="2017" name="Nat. Plants">
        <title>The Aegilops tauschii genome reveals multiple impacts of transposons.</title>
        <authorList>
            <person name="Zhao G."/>
            <person name="Zou C."/>
            <person name="Li K."/>
            <person name="Wang K."/>
            <person name="Li T."/>
            <person name="Gao L."/>
            <person name="Zhang X."/>
            <person name="Wang H."/>
            <person name="Yang Z."/>
            <person name="Liu X."/>
            <person name="Jiang W."/>
            <person name="Mao L."/>
            <person name="Kong X."/>
            <person name="Jiao Y."/>
            <person name="Jia J."/>
        </authorList>
    </citation>
    <scope>NUCLEOTIDE SEQUENCE [LARGE SCALE GENOMIC DNA]</scope>
    <source>
        <strain evidence="3">cv. AL8/78</strain>
    </source>
</reference>
<dbReference type="EnsemblPlants" id="AET4Gv20097200.1">
    <property type="protein sequence ID" value="AET4Gv20097200.1"/>
    <property type="gene ID" value="AET4Gv20097200"/>
</dbReference>
<reference evidence="2" key="3">
    <citation type="journal article" date="2017" name="Nature">
        <title>Genome sequence of the progenitor of the wheat D genome Aegilops tauschii.</title>
        <authorList>
            <person name="Luo M.C."/>
            <person name="Gu Y.Q."/>
            <person name="Puiu D."/>
            <person name="Wang H."/>
            <person name="Twardziok S.O."/>
            <person name="Deal K.R."/>
            <person name="Huo N."/>
            <person name="Zhu T."/>
            <person name="Wang L."/>
            <person name="Wang Y."/>
            <person name="McGuire P.E."/>
            <person name="Liu S."/>
            <person name="Long H."/>
            <person name="Ramasamy R.K."/>
            <person name="Rodriguez J.C."/>
            <person name="Van S.L."/>
            <person name="Yuan L."/>
            <person name="Wang Z."/>
            <person name="Xia Z."/>
            <person name="Xiao L."/>
            <person name="Anderson O.D."/>
            <person name="Ouyang S."/>
            <person name="Liang Y."/>
            <person name="Zimin A.V."/>
            <person name="Pertea G."/>
            <person name="Qi P."/>
            <person name="Bennetzen J.L."/>
            <person name="Dai X."/>
            <person name="Dawson M.W."/>
            <person name="Muller H.G."/>
            <person name="Kugler K."/>
            <person name="Rivarola-Duarte L."/>
            <person name="Spannagl M."/>
            <person name="Mayer K.F.X."/>
            <person name="Lu F.H."/>
            <person name="Bevan M.W."/>
            <person name="Leroy P."/>
            <person name="Li P."/>
            <person name="You F.M."/>
            <person name="Sun Q."/>
            <person name="Liu Z."/>
            <person name="Lyons E."/>
            <person name="Wicker T."/>
            <person name="Salzberg S.L."/>
            <person name="Devos K.M."/>
            <person name="Dvorak J."/>
        </authorList>
    </citation>
    <scope>NUCLEOTIDE SEQUENCE [LARGE SCALE GENOMIC DNA]</scope>
    <source>
        <strain evidence="2">cv. AL8/78</strain>
    </source>
</reference>
<feature type="region of interest" description="Disordered" evidence="1">
    <location>
        <begin position="15"/>
        <end position="61"/>
    </location>
</feature>
<evidence type="ECO:0000313" key="2">
    <source>
        <dbReference type="EnsemblPlants" id="AET4Gv20097200.1"/>
    </source>
</evidence>
<keyword evidence="3" id="KW-1185">Reference proteome</keyword>
<proteinExistence type="predicted"/>
<sequence>DALLCVVAGLLVEPEREDGAGPGHERAPGEGRHTARRRGQGAVRPQQHRIPREGSAMGRIQEPPPIAKHVIELYCRQVVNLLLFVTNQFNWRSRHEKDDEYAWNFGGS</sequence>
<dbReference type="Proteomes" id="UP000015105">
    <property type="component" value="Chromosome 4D"/>
</dbReference>
<evidence type="ECO:0000313" key="3">
    <source>
        <dbReference type="Proteomes" id="UP000015105"/>
    </source>
</evidence>
<dbReference type="Gramene" id="AET4Gv20097200.1">
    <property type="protein sequence ID" value="AET4Gv20097200.1"/>
    <property type="gene ID" value="AET4Gv20097200"/>
</dbReference>